<dbReference type="Proteomes" id="UP001141327">
    <property type="component" value="Unassembled WGS sequence"/>
</dbReference>
<feature type="chain" id="PRO_5045128422" evidence="2">
    <location>
        <begin position="21"/>
        <end position="271"/>
    </location>
</feature>
<reference evidence="3" key="1">
    <citation type="journal article" date="2022" name="bioRxiv">
        <title>Genomics of Preaxostyla Flagellates Illuminates Evolutionary Transitions and the Path Towards Mitochondrial Loss.</title>
        <authorList>
            <person name="Novak L.V.F."/>
            <person name="Treitli S.C."/>
            <person name="Pyrih J."/>
            <person name="Halakuc P."/>
            <person name="Pipaliya S.V."/>
            <person name="Vacek V."/>
            <person name="Brzon O."/>
            <person name="Soukal P."/>
            <person name="Eme L."/>
            <person name="Dacks J.B."/>
            <person name="Karnkowska A."/>
            <person name="Elias M."/>
            <person name="Hampl V."/>
        </authorList>
    </citation>
    <scope>NUCLEOTIDE SEQUENCE</scope>
    <source>
        <strain evidence="3">RCP-MX</strain>
    </source>
</reference>
<gene>
    <name evidence="3" type="ORF">PAPYR_4804</name>
</gene>
<name>A0ABQ8UJ80_9EUKA</name>
<evidence type="ECO:0000256" key="1">
    <source>
        <dbReference type="SAM" id="MobiDB-lite"/>
    </source>
</evidence>
<sequence>MRGELLAVCLLSCVFLVAQASPSADLPVAVSKNAFAVCLKQVPSSIKNAEALCNNYRKAVLDIVRGQGMSILDTMHTDEETVVERLKESPHNFKQAMLDRSTVKWLVAKAKAGKNPTLDEIKSKYGQGFLQWFVDLATDNKSINFNGGQFDQEALQELIGEAQRNSGPANKKKKPSNSKPTEMKKVKPKSTQPPSTQPEEQQTAAPHAEAHATGDHVHVSTQTTNSAGETCTVQRSGTGEVHAECGGTGGGEGAAAEEAVKVEEEVHWDEL</sequence>
<comment type="caution">
    <text evidence="3">The sequence shown here is derived from an EMBL/GenBank/DDBJ whole genome shotgun (WGS) entry which is preliminary data.</text>
</comment>
<dbReference type="EMBL" id="JAPMOS010000021">
    <property type="protein sequence ID" value="KAJ4459268.1"/>
    <property type="molecule type" value="Genomic_DNA"/>
</dbReference>
<evidence type="ECO:0000313" key="3">
    <source>
        <dbReference type="EMBL" id="KAJ4459268.1"/>
    </source>
</evidence>
<feature type="compositionally biased region" description="Low complexity" evidence="1">
    <location>
        <begin position="190"/>
        <end position="203"/>
    </location>
</feature>
<feature type="compositionally biased region" description="Polar residues" evidence="1">
    <location>
        <begin position="219"/>
        <end position="237"/>
    </location>
</feature>
<feature type="signal peptide" evidence="2">
    <location>
        <begin position="1"/>
        <end position="20"/>
    </location>
</feature>
<protein>
    <submittedName>
        <fullName evidence="3">Uncharacterized protein</fullName>
    </submittedName>
</protein>
<feature type="compositionally biased region" description="Basic and acidic residues" evidence="1">
    <location>
        <begin position="208"/>
        <end position="218"/>
    </location>
</feature>
<accession>A0ABQ8UJ80</accession>
<evidence type="ECO:0000256" key="2">
    <source>
        <dbReference type="SAM" id="SignalP"/>
    </source>
</evidence>
<keyword evidence="4" id="KW-1185">Reference proteome</keyword>
<feature type="region of interest" description="Disordered" evidence="1">
    <location>
        <begin position="161"/>
        <end position="258"/>
    </location>
</feature>
<evidence type="ECO:0000313" key="4">
    <source>
        <dbReference type="Proteomes" id="UP001141327"/>
    </source>
</evidence>
<organism evidence="3 4">
    <name type="scientific">Paratrimastix pyriformis</name>
    <dbReference type="NCBI Taxonomy" id="342808"/>
    <lineage>
        <taxon>Eukaryota</taxon>
        <taxon>Metamonada</taxon>
        <taxon>Preaxostyla</taxon>
        <taxon>Paratrimastigidae</taxon>
        <taxon>Paratrimastix</taxon>
    </lineage>
</organism>
<proteinExistence type="predicted"/>
<keyword evidence="2" id="KW-0732">Signal</keyword>